<evidence type="ECO:0000313" key="3">
    <source>
        <dbReference type="Proteomes" id="UP000199546"/>
    </source>
</evidence>
<dbReference type="RefSeq" id="WP_093579335.1">
    <property type="nucleotide sequence ID" value="NZ_FPBA01000005.1"/>
</dbReference>
<reference evidence="3" key="1">
    <citation type="submission" date="2016-10" db="EMBL/GenBank/DDBJ databases">
        <authorList>
            <person name="Varghese N."/>
            <person name="Submissions S."/>
        </authorList>
    </citation>
    <scope>NUCLEOTIDE SEQUENCE [LARGE SCALE GENOMIC DNA]</scope>
    <source>
        <strain evidence="3">DSM 46136</strain>
    </source>
</reference>
<dbReference type="Gene3D" id="1.10.1740.10">
    <property type="match status" value="1"/>
</dbReference>
<proteinExistence type="predicted"/>
<dbReference type="SUPFAM" id="SSF88659">
    <property type="entry name" value="Sigma3 and sigma4 domains of RNA polymerase sigma factors"/>
    <property type="match status" value="1"/>
</dbReference>
<dbReference type="GO" id="GO:0003700">
    <property type="term" value="F:DNA-binding transcription factor activity"/>
    <property type="evidence" value="ECO:0007669"/>
    <property type="project" value="InterPro"/>
</dbReference>
<dbReference type="GO" id="GO:0006352">
    <property type="term" value="P:DNA-templated transcription initiation"/>
    <property type="evidence" value="ECO:0007669"/>
    <property type="project" value="InterPro"/>
</dbReference>
<dbReference type="EMBL" id="FPBA01000005">
    <property type="protein sequence ID" value="SFT63845.1"/>
    <property type="molecule type" value="Genomic_DNA"/>
</dbReference>
<dbReference type="InterPro" id="IPR013324">
    <property type="entry name" value="RNA_pol_sigma_r3/r4-like"/>
</dbReference>
<sequence>MDEKELIELLRAGDPSAVPLLLTYLGSTCDAYAEAIAGDMAQVDRELAVESALTEVARKIDKFVDQGRGLLPWAKGFVRQALRDARRDAPGRTHLDWDHVPEAEAEPTSDEPRPEATSMVSLMLTVLTEDESALILARLVDNVPYGVLAANAGKSETTMRQRFSRAFRKLKEAARSDPSLRHLLPPEEQASSESEGEP</sequence>
<keyword evidence="3" id="KW-1185">Reference proteome</keyword>
<gene>
    <name evidence="2" type="ORF">SAMN05660657_02120</name>
</gene>
<feature type="region of interest" description="Disordered" evidence="1">
    <location>
        <begin position="89"/>
        <end position="116"/>
    </location>
</feature>
<organism evidence="2 3">
    <name type="scientific">Geodermatophilus amargosae</name>
    <dbReference type="NCBI Taxonomy" id="1296565"/>
    <lineage>
        <taxon>Bacteria</taxon>
        <taxon>Bacillati</taxon>
        <taxon>Actinomycetota</taxon>
        <taxon>Actinomycetes</taxon>
        <taxon>Geodermatophilales</taxon>
        <taxon>Geodermatophilaceae</taxon>
        <taxon>Geodermatophilus</taxon>
    </lineage>
</organism>
<protein>
    <submittedName>
        <fullName evidence="2">RNA polymerase sigma factor, sigma-70 family</fullName>
    </submittedName>
</protein>
<feature type="compositionally biased region" description="Basic and acidic residues" evidence="1">
    <location>
        <begin position="89"/>
        <end position="102"/>
    </location>
</feature>
<dbReference type="InterPro" id="IPR013325">
    <property type="entry name" value="RNA_pol_sigma_r2"/>
</dbReference>
<dbReference type="Proteomes" id="UP000199546">
    <property type="component" value="Unassembled WGS sequence"/>
</dbReference>
<dbReference type="SUPFAM" id="SSF88946">
    <property type="entry name" value="Sigma2 domain of RNA polymerase sigma factors"/>
    <property type="match status" value="1"/>
</dbReference>
<feature type="region of interest" description="Disordered" evidence="1">
    <location>
        <begin position="173"/>
        <end position="198"/>
    </location>
</feature>
<feature type="compositionally biased region" description="Polar residues" evidence="1">
    <location>
        <begin position="189"/>
        <end position="198"/>
    </location>
</feature>
<evidence type="ECO:0000313" key="2">
    <source>
        <dbReference type="EMBL" id="SFT63845.1"/>
    </source>
</evidence>
<accession>A0A1I6ZMS6</accession>
<name>A0A1I6ZMS6_9ACTN</name>
<dbReference type="AlphaFoldDB" id="A0A1I6ZMS6"/>
<evidence type="ECO:0000256" key="1">
    <source>
        <dbReference type="SAM" id="MobiDB-lite"/>
    </source>
</evidence>